<reference evidence="2 3" key="1">
    <citation type="submission" date="2016-10" db="EMBL/GenBank/DDBJ databases">
        <title>Rodentibacter gen. nov. and new species.</title>
        <authorList>
            <person name="Christensen H."/>
        </authorList>
    </citation>
    <scope>NUCLEOTIDE SEQUENCE [LARGE SCALE GENOMIC DNA]</scope>
    <source>
        <strain evidence="2 3">Ac151</strain>
    </source>
</reference>
<evidence type="ECO:0000256" key="1">
    <source>
        <dbReference type="SAM" id="SignalP"/>
    </source>
</evidence>
<protein>
    <recommendedName>
        <fullName evidence="4">Excinuclease ABC subunit A</fullName>
    </recommendedName>
</protein>
<keyword evidence="3" id="KW-1185">Reference proteome</keyword>
<dbReference type="Proteomes" id="UP000188602">
    <property type="component" value="Unassembled WGS sequence"/>
</dbReference>
<name>A0A1V3JKI3_9PAST</name>
<dbReference type="AlphaFoldDB" id="A0A1V3JKI3"/>
<dbReference type="PROSITE" id="PS51257">
    <property type="entry name" value="PROKAR_LIPOPROTEIN"/>
    <property type="match status" value="1"/>
</dbReference>
<proteinExistence type="predicted"/>
<feature type="chain" id="PRO_5012189235" description="Excinuclease ABC subunit A" evidence="1">
    <location>
        <begin position="23"/>
        <end position="174"/>
    </location>
</feature>
<dbReference type="STRING" id="1907939.BKL49_09825"/>
<gene>
    <name evidence="2" type="ORF">BKL49_09825</name>
</gene>
<accession>A0A1V3JKI3</accession>
<evidence type="ECO:0000313" key="3">
    <source>
        <dbReference type="Proteomes" id="UP000188602"/>
    </source>
</evidence>
<comment type="caution">
    <text evidence="2">The sequence shown here is derived from an EMBL/GenBank/DDBJ whole genome shotgun (WGS) entry which is preliminary data.</text>
</comment>
<dbReference type="RefSeq" id="WP_077425002.1">
    <property type="nucleotide sequence ID" value="NZ_MLHQ01000026.1"/>
</dbReference>
<feature type="signal peptide" evidence="1">
    <location>
        <begin position="1"/>
        <end position="22"/>
    </location>
</feature>
<evidence type="ECO:0000313" key="2">
    <source>
        <dbReference type="EMBL" id="OOF56907.1"/>
    </source>
</evidence>
<sequence>MKAIKLVSALSLAAMLAACSTASEVASTVGNGVSNAATATVDAVKDGANAVSNGVSNTVSSVKNSLTGSTRMVVYQCQNNKTVIAAYDFSGEKATGLTLTVNDVAVKSLMRDDSNKDFASFASKTYVWNVDNSFTLSTFDKTESGMLFKKGKTSDEILAKSCVVNQAETARLNK</sequence>
<dbReference type="OrthoDB" id="5677666at2"/>
<dbReference type="EMBL" id="MLHQ01000026">
    <property type="protein sequence ID" value="OOF56907.1"/>
    <property type="molecule type" value="Genomic_DNA"/>
</dbReference>
<keyword evidence="1" id="KW-0732">Signal</keyword>
<organism evidence="2 3">
    <name type="scientific">Rodentibacter myodis</name>
    <dbReference type="NCBI Taxonomy" id="1907939"/>
    <lineage>
        <taxon>Bacteria</taxon>
        <taxon>Pseudomonadati</taxon>
        <taxon>Pseudomonadota</taxon>
        <taxon>Gammaproteobacteria</taxon>
        <taxon>Pasteurellales</taxon>
        <taxon>Pasteurellaceae</taxon>
        <taxon>Rodentibacter</taxon>
    </lineage>
</organism>
<evidence type="ECO:0008006" key="4">
    <source>
        <dbReference type="Google" id="ProtNLM"/>
    </source>
</evidence>